<keyword evidence="8" id="KW-1185">Reference proteome</keyword>
<keyword evidence="4 6" id="KW-1133">Transmembrane helix</keyword>
<dbReference type="InterPro" id="IPR013604">
    <property type="entry name" value="7TM_chemorcpt"/>
</dbReference>
<evidence type="ECO:0000313" key="7">
    <source>
        <dbReference type="EMBL" id="KAF9413503.1"/>
    </source>
</evidence>
<sequence>MALMRSLIEHKRSILEWLQAYLICITEGLMDLTLSFAPAFLAELVKASVDRLKLIVTTQLLHCKEETTSEAIEDAMMFFRHHPFKYTVWRLFTVDGTLIVGIVNALTVYTVALVQFSHLFQ</sequence>
<evidence type="ECO:0000256" key="6">
    <source>
        <dbReference type="SAM" id="Phobius"/>
    </source>
</evidence>
<dbReference type="AlphaFoldDB" id="A0A835GD88"/>
<dbReference type="Proteomes" id="UP000648187">
    <property type="component" value="Unassembled WGS sequence"/>
</dbReference>
<dbReference type="GO" id="GO:0050909">
    <property type="term" value="P:sensory perception of taste"/>
    <property type="evidence" value="ECO:0007669"/>
    <property type="project" value="InterPro"/>
</dbReference>
<evidence type="ECO:0000256" key="1">
    <source>
        <dbReference type="ARBA" id="ARBA00004651"/>
    </source>
</evidence>
<dbReference type="GO" id="GO:0005886">
    <property type="term" value="C:plasma membrane"/>
    <property type="evidence" value="ECO:0007669"/>
    <property type="project" value="UniProtKB-SubCell"/>
</dbReference>
<keyword evidence="3 6" id="KW-0812">Transmembrane</keyword>
<organism evidence="7 8">
    <name type="scientific">Spodoptera exigua</name>
    <name type="common">Beet armyworm</name>
    <name type="synonym">Noctua fulgens</name>
    <dbReference type="NCBI Taxonomy" id="7107"/>
    <lineage>
        <taxon>Eukaryota</taxon>
        <taxon>Metazoa</taxon>
        <taxon>Ecdysozoa</taxon>
        <taxon>Arthropoda</taxon>
        <taxon>Hexapoda</taxon>
        <taxon>Insecta</taxon>
        <taxon>Pterygota</taxon>
        <taxon>Neoptera</taxon>
        <taxon>Endopterygota</taxon>
        <taxon>Lepidoptera</taxon>
        <taxon>Glossata</taxon>
        <taxon>Ditrysia</taxon>
        <taxon>Noctuoidea</taxon>
        <taxon>Noctuidae</taxon>
        <taxon>Amphipyrinae</taxon>
        <taxon>Spodoptera</taxon>
    </lineage>
</organism>
<evidence type="ECO:0000256" key="2">
    <source>
        <dbReference type="ARBA" id="ARBA00022475"/>
    </source>
</evidence>
<dbReference type="Pfam" id="PF08395">
    <property type="entry name" value="7tm_7"/>
    <property type="match status" value="1"/>
</dbReference>
<keyword evidence="5 6" id="KW-0472">Membrane</keyword>
<proteinExistence type="predicted"/>
<keyword evidence="2" id="KW-1003">Cell membrane</keyword>
<evidence type="ECO:0000256" key="5">
    <source>
        <dbReference type="ARBA" id="ARBA00023136"/>
    </source>
</evidence>
<evidence type="ECO:0000256" key="4">
    <source>
        <dbReference type="ARBA" id="ARBA00022989"/>
    </source>
</evidence>
<comment type="caution">
    <text evidence="7">The sequence shown here is derived from an EMBL/GenBank/DDBJ whole genome shotgun (WGS) entry which is preliminary data.</text>
</comment>
<name>A0A835GD88_SPOEX</name>
<protein>
    <recommendedName>
        <fullName evidence="9">Gustatory receptor</fullName>
    </recommendedName>
</protein>
<evidence type="ECO:0000256" key="3">
    <source>
        <dbReference type="ARBA" id="ARBA00022692"/>
    </source>
</evidence>
<feature type="transmembrane region" description="Helical" evidence="6">
    <location>
        <begin position="98"/>
        <end position="120"/>
    </location>
</feature>
<evidence type="ECO:0008006" key="9">
    <source>
        <dbReference type="Google" id="ProtNLM"/>
    </source>
</evidence>
<feature type="transmembrane region" description="Helical" evidence="6">
    <location>
        <begin position="20"/>
        <end position="41"/>
    </location>
</feature>
<comment type="subcellular location">
    <subcellularLocation>
        <location evidence="1">Cell membrane</location>
        <topology evidence="1">Multi-pass membrane protein</topology>
    </subcellularLocation>
</comment>
<accession>A0A835GD88</accession>
<reference evidence="7" key="1">
    <citation type="submission" date="2020-08" db="EMBL/GenBank/DDBJ databases">
        <title>Spodoptera exigua strain:BAW_Kor-Di-RS1 Genome sequencing and assembly.</title>
        <authorList>
            <person name="Kim J."/>
            <person name="Nam H.Y."/>
            <person name="Kwon M."/>
            <person name="Choi J.H."/>
            <person name="Cho S.R."/>
            <person name="Kim G.-H."/>
        </authorList>
    </citation>
    <scope>NUCLEOTIDE SEQUENCE</scope>
    <source>
        <strain evidence="7">BAW_Kor-Di-RS1</strain>
        <tissue evidence="7">Whole-body</tissue>
    </source>
</reference>
<dbReference type="EMBL" id="JACKWZ010000157">
    <property type="protein sequence ID" value="KAF9413503.1"/>
    <property type="molecule type" value="Genomic_DNA"/>
</dbReference>
<evidence type="ECO:0000313" key="8">
    <source>
        <dbReference type="Proteomes" id="UP000648187"/>
    </source>
</evidence>
<gene>
    <name evidence="7" type="ORF">HW555_008298</name>
</gene>